<gene>
    <name evidence="1" type="ORF">C7456_10333</name>
</gene>
<keyword evidence="2" id="KW-1185">Reference proteome</keyword>
<sequence length="268" mass="29505">MSYNEISYEVIGAVARVCHNRPQAANAESEALLDELDDALERAKKDDAVRVLIIGGKGKHFSSGHDLVDGIRTRGHFTSEQIYLWEQEHYLGNALRIWDFPKPTIAQVQGACIAGGFMVANMCDLMVASDDAYFSDPVVHSLGAAAVETLVHPWVLGMRKAKEFLYTGQRLSAAEAKEWGMVNHVVPREELEAFTLRLANRIAETPPVALHVLKRSLNRTADIQGFRNAILAHFDTHVFSHSTAEHRGIVARGMEQSMAAAKKSAGST</sequence>
<dbReference type="GO" id="GO:0006635">
    <property type="term" value="P:fatty acid beta-oxidation"/>
    <property type="evidence" value="ECO:0007669"/>
    <property type="project" value="TreeGrafter"/>
</dbReference>
<dbReference type="InterPro" id="IPR001753">
    <property type="entry name" value="Enoyl-CoA_hydra/iso"/>
</dbReference>
<dbReference type="InterPro" id="IPR029045">
    <property type="entry name" value="ClpP/crotonase-like_dom_sf"/>
</dbReference>
<dbReference type="OrthoDB" id="9775794at2"/>
<dbReference type="Pfam" id="PF00378">
    <property type="entry name" value="ECH_1"/>
    <property type="match status" value="1"/>
</dbReference>
<comment type="caution">
    <text evidence="1">The sequence shown here is derived from an EMBL/GenBank/DDBJ whole genome shotgun (WGS) entry which is preliminary data.</text>
</comment>
<dbReference type="Proteomes" id="UP000245812">
    <property type="component" value="Unassembled WGS sequence"/>
</dbReference>
<dbReference type="GO" id="GO:0003824">
    <property type="term" value="F:catalytic activity"/>
    <property type="evidence" value="ECO:0007669"/>
    <property type="project" value="UniProtKB-ARBA"/>
</dbReference>
<dbReference type="PANTHER" id="PTHR11941">
    <property type="entry name" value="ENOYL-COA HYDRATASE-RELATED"/>
    <property type="match status" value="1"/>
</dbReference>
<dbReference type="NCBIfam" id="NF006140">
    <property type="entry name" value="PRK08290.1"/>
    <property type="match status" value="1"/>
</dbReference>
<dbReference type="EMBL" id="QGHC01000003">
    <property type="protein sequence ID" value="PWK91914.1"/>
    <property type="molecule type" value="Genomic_DNA"/>
</dbReference>
<dbReference type="CDD" id="cd06558">
    <property type="entry name" value="crotonase-like"/>
    <property type="match status" value="1"/>
</dbReference>
<accession>A0A316IHJ6</accession>
<protein>
    <submittedName>
        <fullName evidence="1">Enoyl-CoA hydratase</fullName>
    </submittedName>
</protein>
<evidence type="ECO:0000313" key="1">
    <source>
        <dbReference type="EMBL" id="PWK91914.1"/>
    </source>
</evidence>
<reference evidence="1 2" key="1">
    <citation type="submission" date="2018-05" db="EMBL/GenBank/DDBJ databases">
        <title>Genomic Encyclopedia of Type Strains, Phase IV (KMG-IV): sequencing the most valuable type-strain genomes for metagenomic binning, comparative biology and taxonomic classification.</title>
        <authorList>
            <person name="Goeker M."/>
        </authorList>
    </citation>
    <scope>NUCLEOTIDE SEQUENCE [LARGE SCALE GENOMIC DNA]</scope>
    <source>
        <strain evidence="1 2">DSM 14263</strain>
    </source>
</reference>
<evidence type="ECO:0000313" key="2">
    <source>
        <dbReference type="Proteomes" id="UP000245812"/>
    </source>
</evidence>
<organism evidence="1 2">
    <name type="scientific">Fulvimonas soli</name>
    <dbReference type="NCBI Taxonomy" id="155197"/>
    <lineage>
        <taxon>Bacteria</taxon>
        <taxon>Pseudomonadati</taxon>
        <taxon>Pseudomonadota</taxon>
        <taxon>Gammaproteobacteria</taxon>
        <taxon>Lysobacterales</taxon>
        <taxon>Rhodanobacteraceae</taxon>
        <taxon>Fulvimonas</taxon>
    </lineage>
</organism>
<name>A0A316IHJ6_9GAMM</name>
<dbReference type="SUPFAM" id="SSF52096">
    <property type="entry name" value="ClpP/crotonase"/>
    <property type="match status" value="1"/>
</dbReference>
<dbReference type="RefSeq" id="WP_109722507.1">
    <property type="nucleotide sequence ID" value="NZ_MSZV01000069.1"/>
</dbReference>
<dbReference type="AlphaFoldDB" id="A0A316IHJ6"/>
<dbReference type="PANTHER" id="PTHR11941:SF124">
    <property type="entry name" value="ENOYL-COA HYDRATASE ECHA13-RELATED"/>
    <property type="match status" value="1"/>
</dbReference>
<dbReference type="Gene3D" id="3.90.226.10">
    <property type="entry name" value="2-enoyl-CoA Hydratase, Chain A, domain 1"/>
    <property type="match status" value="1"/>
</dbReference>
<proteinExistence type="predicted"/>